<dbReference type="Gene3D" id="2.60.40.4040">
    <property type="match status" value="1"/>
</dbReference>
<dbReference type="Pfam" id="PF13802">
    <property type="entry name" value="Gal_mutarotas_2"/>
    <property type="match status" value="1"/>
</dbReference>
<dbReference type="SUPFAM" id="SSF74650">
    <property type="entry name" value="Galactose mutarotase-like"/>
    <property type="match status" value="1"/>
</dbReference>
<dbReference type="AlphaFoldDB" id="A0A1G8PGG0"/>
<dbReference type="SUPFAM" id="SSF51011">
    <property type="entry name" value="Glycosyl hydrolase domain"/>
    <property type="match status" value="1"/>
</dbReference>
<dbReference type="PROSITE" id="PS00129">
    <property type="entry name" value="GLYCOSYL_HYDROL_F31_1"/>
    <property type="match status" value="1"/>
</dbReference>
<feature type="domain" description="Glycoside hydrolase family 31 TIM barrel" evidence="5">
    <location>
        <begin position="163"/>
        <end position="523"/>
    </location>
</feature>
<dbReference type="InterPro" id="IPR000322">
    <property type="entry name" value="Glyco_hydro_31_TIM"/>
</dbReference>
<gene>
    <name evidence="9" type="ORF">SAMN05421804_10592</name>
</gene>
<dbReference type="Pfam" id="PF17137">
    <property type="entry name" value="DUF5110"/>
    <property type="match status" value="1"/>
</dbReference>
<name>A0A1G8PGG0_9CLOT</name>
<evidence type="ECO:0000259" key="8">
    <source>
        <dbReference type="Pfam" id="PF21365"/>
    </source>
</evidence>
<dbReference type="InterPro" id="IPR030458">
    <property type="entry name" value="Glyco_hydro_31_AS"/>
</dbReference>
<evidence type="ECO:0000313" key="9">
    <source>
        <dbReference type="EMBL" id="SDI91398.1"/>
    </source>
</evidence>
<dbReference type="Proteomes" id="UP000183255">
    <property type="component" value="Unassembled WGS sequence"/>
</dbReference>
<protein>
    <submittedName>
        <fullName evidence="9">Alpha-glucosidase</fullName>
    </submittedName>
</protein>
<reference evidence="9 10" key="1">
    <citation type="submission" date="2016-10" db="EMBL/GenBank/DDBJ databases">
        <authorList>
            <person name="de Groot N.N."/>
        </authorList>
    </citation>
    <scope>NUCLEOTIDE SEQUENCE [LARGE SCALE GENOMIC DNA]</scope>
    <source>
        <strain evidence="9 10">CGMCC 1.5058</strain>
    </source>
</reference>
<dbReference type="PANTHER" id="PTHR22762:SF120">
    <property type="entry name" value="HETEROGLYCAN GLUCOSIDASE 1"/>
    <property type="match status" value="1"/>
</dbReference>
<evidence type="ECO:0000256" key="3">
    <source>
        <dbReference type="ARBA" id="ARBA00023295"/>
    </source>
</evidence>
<dbReference type="Gene3D" id="2.60.40.1760">
    <property type="entry name" value="glycosyl hydrolase (family 31)"/>
    <property type="match status" value="1"/>
</dbReference>
<evidence type="ECO:0000256" key="4">
    <source>
        <dbReference type="RuleBase" id="RU361185"/>
    </source>
</evidence>
<dbReference type="InterPro" id="IPR011013">
    <property type="entry name" value="Gal_mutarotase_sf_dom"/>
</dbReference>
<keyword evidence="3 4" id="KW-0326">Glycosidase</keyword>
<dbReference type="PANTHER" id="PTHR22762">
    <property type="entry name" value="ALPHA-GLUCOSIDASE"/>
    <property type="match status" value="1"/>
</dbReference>
<dbReference type="Pfam" id="PF01055">
    <property type="entry name" value="Glyco_hydro_31_2nd"/>
    <property type="match status" value="1"/>
</dbReference>
<dbReference type="CDD" id="cd06604">
    <property type="entry name" value="GH31_glucosidase_II_MalA"/>
    <property type="match status" value="1"/>
</dbReference>
<dbReference type="RefSeq" id="WP_031576554.1">
    <property type="nucleotide sequence ID" value="NZ_FNDZ01000005.1"/>
</dbReference>
<evidence type="ECO:0000259" key="5">
    <source>
        <dbReference type="Pfam" id="PF01055"/>
    </source>
</evidence>
<dbReference type="EMBL" id="FNDZ01000005">
    <property type="protein sequence ID" value="SDI91398.1"/>
    <property type="molecule type" value="Genomic_DNA"/>
</dbReference>
<dbReference type="InterPro" id="IPR025887">
    <property type="entry name" value="Glyco_hydro_31_N_dom"/>
</dbReference>
<evidence type="ECO:0000256" key="2">
    <source>
        <dbReference type="ARBA" id="ARBA00022801"/>
    </source>
</evidence>
<feature type="domain" description="Glycosyl hydrolase family 31 C-terminal" evidence="8">
    <location>
        <begin position="533"/>
        <end position="618"/>
    </location>
</feature>
<dbReference type="GO" id="GO:0030246">
    <property type="term" value="F:carbohydrate binding"/>
    <property type="evidence" value="ECO:0007669"/>
    <property type="project" value="InterPro"/>
</dbReference>
<evidence type="ECO:0000259" key="7">
    <source>
        <dbReference type="Pfam" id="PF17137"/>
    </source>
</evidence>
<feature type="domain" description="DUF5110" evidence="7">
    <location>
        <begin position="638"/>
        <end position="676"/>
    </location>
</feature>
<comment type="similarity">
    <text evidence="1 4">Belongs to the glycosyl hydrolase 31 family.</text>
</comment>
<dbReference type="Gene3D" id="3.20.20.80">
    <property type="entry name" value="Glycosidases"/>
    <property type="match status" value="1"/>
</dbReference>
<sequence length="717" mass="82229">MEAFKMTDNVMGFRFGNPVETGVIQGEKTQVEMNLPIELREEGGKATFTLKLTENDRVYGLGPNLGGINKRGRIYESYCTDDPLHHEDKTTLYGAHNFFVLEDDDVATGFFIDFPGRVKYDVGFTTLEELQVEIHGKDFDIYLLEGSSIKEIVASFHKLAGKPYMPPKWGLGYFQSRWGYQTEEDVKKVYETFKEEEIPLDGIYLDLDYMEDFKDFTLSEERFPNFKKMAHEMKEEGVRLIPIIDAGVKIEEGYHVYEEGIKGDHFVKDAEGKPYVAAVWPGKVHFPDFLKEETQKWFGDQYKILTDAGIEGVWNDMNEPAIFYDETSLQEGVEAAILAQGGNLNVNAFFSLRDKFMNIGNKLEYYRRFFHEIGDRRLTNEEVHNLYGYMMTKSASLGLRKHLGKRHVLISRASSIGMHRYGGLWTGDNSSWWSHLSLNLRMLPSLNMSGFYYVGADTGGFGGHVSGELLTRWLQLSVFTPLLRNHSAIGTRVQEPYAFGDALTRANKKHIERRYMLIPYLYSEMLKTYETGGMMFTPLAFEFFGEEAQQAEDQMLLGEELMLAPVVSQNAKGRYVYLPEDMVLVDFKKYDSSLTLLKDGVHYVSYTLDDLKFFLRRNRMMPYTNPSQTVKDQDLSVLKVLGYVDTEAVYVLYDDDGESFGYEQGKIYKTTLYARKLETGGMKVEAKSNHPDLQTVNFTLMDGAGEIWNEEVKVQRG</sequence>
<dbReference type="InterPro" id="IPR033403">
    <property type="entry name" value="DUF5110"/>
</dbReference>
<evidence type="ECO:0000259" key="6">
    <source>
        <dbReference type="Pfam" id="PF13802"/>
    </source>
</evidence>
<accession>A0A1G8PGG0</accession>
<dbReference type="Pfam" id="PF21365">
    <property type="entry name" value="Glyco_hydro_31_3rd"/>
    <property type="match status" value="1"/>
</dbReference>
<feature type="domain" description="Glycoside hydrolase family 31 N-terminal" evidence="6">
    <location>
        <begin position="45"/>
        <end position="121"/>
    </location>
</feature>
<evidence type="ECO:0000256" key="1">
    <source>
        <dbReference type="ARBA" id="ARBA00007806"/>
    </source>
</evidence>
<dbReference type="CDD" id="cd14752">
    <property type="entry name" value="GH31_N"/>
    <property type="match status" value="1"/>
</dbReference>
<proteinExistence type="inferred from homology"/>
<dbReference type="GO" id="GO:0004553">
    <property type="term" value="F:hydrolase activity, hydrolyzing O-glycosyl compounds"/>
    <property type="evidence" value="ECO:0007669"/>
    <property type="project" value="InterPro"/>
</dbReference>
<dbReference type="InterPro" id="IPR048395">
    <property type="entry name" value="Glyco_hydro_31_C"/>
</dbReference>
<keyword evidence="2 4" id="KW-0378">Hydrolase</keyword>
<dbReference type="GO" id="GO:0005975">
    <property type="term" value="P:carbohydrate metabolic process"/>
    <property type="evidence" value="ECO:0007669"/>
    <property type="project" value="InterPro"/>
</dbReference>
<organism evidence="9 10">
    <name type="scientific">Proteiniclasticum ruminis</name>
    <dbReference type="NCBI Taxonomy" id="398199"/>
    <lineage>
        <taxon>Bacteria</taxon>
        <taxon>Bacillati</taxon>
        <taxon>Bacillota</taxon>
        <taxon>Clostridia</taxon>
        <taxon>Eubacteriales</taxon>
        <taxon>Clostridiaceae</taxon>
        <taxon>Proteiniclasticum</taxon>
    </lineage>
</organism>
<dbReference type="InterPro" id="IPR017853">
    <property type="entry name" value="GH"/>
</dbReference>
<evidence type="ECO:0000313" key="10">
    <source>
        <dbReference type="Proteomes" id="UP000183255"/>
    </source>
</evidence>
<dbReference type="SUPFAM" id="SSF51445">
    <property type="entry name" value="(Trans)glycosidases"/>
    <property type="match status" value="1"/>
</dbReference>